<evidence type="ECO:0000256" key="4">
    <source>
        <dbReference type="ARBA" id="ARBA00022679"/>
    </source>
</evidence>
<dbReference type="PANTHER" id="PTHR43182:SF1">
    <property type="entry name" value="COBALT-PRECORRIN-7 C(5)-METHYLTRANSFERASE"/>
    <property type="match status" value="1"/>
</dbReference>
<evidence type="ECO:0000256" key="2">
    <source>
        <dbReference type="ARBA" id="ARBA00022573"/>
    </source>
</evidence>
<dbReference type="NCBIfam" id="TIGR02467">
    <property type="entry name" value="CbiE"/>
    <property type="match status" value="1"/>
</dbReference>
<evidence type="ECO:0000256" key="3">
    <source>
        <dbReference type="ARBA" id="ARBA00022603"/>
    </source>
</evidence>
<dbReference type="SUPFAM" id="SSF53790">
    <property type="entry name" value="Tetrapyrrole methylase"/>
    <property type="match status" value="1"/>
</dbReference>
<protein>
    <submittedName>
        <fullName evidence="7">Precorrin-6y C5,15-methyltransferase (Decarboxylating) subunit CbiE</fullName>
    </submittedName>
</protein>
<accession>A0ABW0YSU2</accession>
<evidence type="ECO:0000256" key="1">
    <source>
        <dbReference type="ARBA" id="ARBA00004953"/>
    </source>
</evidence>
<keyword evidence="3" id="KW-0489">Methyltransferase</keyword>
<dbReference type="Gene3D" id="3.30.950.10">
    <property type="entry name" value="Methyltransferase, Cobalt-precorrin-4 Transmethylase, Domain 2"/>
    <property type="match status" value="1"/>
</dbReference>
<evidence type="ECO:0000259" key="6">
    <source>
        <dbReference type="Pfam" id="PF00590"/>
    </source>
</evidence>
<dbReference type="InterPro" id="IPR014008">
    <property type="entry name" value="Cbl_synth_MTase_CbiT"/>
</dbReference>
<dbReference type="PIRSF" id="PIRSF036428">
    <property type="entry name" value="CobL"/>
    <property type="match status" value="1"/>
</dbReference>
<dbReference type="InterPro" id="IPR006365">
    <property type="entry name" value="Cbl_synth_CobL"/>
</dbReference>
<reference evidence="8" key="1">
    <citation type="journal article" date="2019" name="Int. J. Syst. Evol. Microbiol.">
        <title>The Global Catalogue of Microorganisms (GCM) 10K type strain sequencing project: providing services to taxonomists for standard genome sequencing and annotation.</title>
        <authorList>
            <consortium name="The Broad Institute Genomics Platform"/>
            <consortium name="The Broad Institute Genome Sequencing Center for Infectious Disease"/>
            <person name="Wu L."/>
            <person name="Ma J."/>
        </authorList>
    </citation>
    <scope>NUCLEOTIDE SEQUENCE [LARGE SCALE GENOMIC DNA]</scope>
    <source>
        <strain evidence="8">CECT 7184</strain>
    </source>
</reference>
<evidence type="ECO:0000256" key="5">
    <source>
        <dbReference type="ARBA" id="ARBA00022691"/>
    </source>
</evidence>
<dbReference type="InterPro" id="IPR012818">
    <property type="entry name" value="CbiE"/>
</dbReference>
<dbReference type="NCBIfam" id="TIGR02469">
    <property type="entry name" value="CbiT"/>
    <property type="match status" value="1"/>
</dbReference>
<evidence type="ECO:0000313" key="7">
    <source>
        <dbReference type="EMBL" id="MFC5713149.1"/>
    </source>
</evidence>
<dbReference type="Gene3D" id="3.40.50.150">
    <property type="entry name" value="Vaccinia Virus protein VP39"/>
    <property type="match status" value="1"/>
</dbReference>
<organism evidence="7 8">
    <name type="scientific">Thalassorhabdus alkalitolerans</name>
    <dbReference type="NCBI Taxonomy" id="2282697"/>
    <lineage>
        <taxon>Bacteria</taxon>
        <taxon>Bacillati</taxon>
        <taxon>Bacillota</taxon>
        <taxon>Bacilli</taxon>
        <taxon>Bacillales</taxon>
        <taxon>Bacillaceae</taxon>
        <taxon>Thalassorhabdus</taxon>
    </lineage>
</organism>
<dbReference type="Gene3D" id="3.40.1010.10">
    <property type="entry name" value="Cobalt-precorrin-4 Transmethylase, Domain 1"/>
    <property type="match status" value="1"/>
</dbReference>
<dbReference type="InterPro" id="IPR014777">
    <property type="entry name" value="4pyrrole_Mease_sub1"/>
</dbReference>
<feature type="domain" description="Tetrapyrrole methylase" evidence="6">
    <location>
        <begin position="5"/>
        <end position="185"/>
    </location>
</feature>
<dbReference type="Pfam" id="PF00590">
    <property type="entry name" value="TP_methylase"/>
    <property type="match status" value="1"/>
</dbReference>
<dbReference type="Proteomes" id="UP001596142">
    <property type="component" value="Unassembled WGS sequence"/>
</dbReference>
<keyword evidence="4" id="KW-0808">Transferase</keyword>
<dbReference type="InterPro" id="IPR035996">
    <property type="entry name" value="4pyrrol_Methylase_sf"/>
</dbReference>
<sequence>MTVKVIGIGDEGREGLLPVYQDWVLSCDILVGGKRQLANFPEHKGEKLILEGGLKSVIETLKEKEGSTVVLASGDPMFFGVGGYLAKKLSDVEIYPSLSSIQLAFARMKESWQDCEVISVHGRTMKGLAQKINGKKKILLLTDKENTPSRIADYLLDYQMTEYKAFVGENLGGMEEKTEWFSLEKLSSYKASSLNVVVLKQTHSSPAWTLGIPDDEFSQRKPDKGLITKKEVRILSIAALELHEHSIVWDIGTCTASVAIESARIAKYGMVYGIEKNEADLNNAWENTKKFRTDIHLQHGKAPEGIDEWPDPDAIFIGGSGGDMEALLGVCCQRLKAGGTIVLNAVTIENLGNATSIFNKNGFTTDITLAQISRSKPILHMTRFDSLNPIYIITAKYKEGQE</sequence>
<evidence type="ECO:0000313" key="8">
    <source>
        <dbReference type="Proteomes" id="UP001596142"/>
    </source>
</evidence>
<dbReference type="InterPro" id="IPR050714">
    <property type="entry name" value="Cobalamin_biosynth_MTase"/>
</dbReference>
<comment type="caution">
    <text evidence="7">The sequence shown here is derived from an EMBL/GenBank/DDBJ whole genome shotgun (WGS) entry which is preliminary data.</text>
</comment>
<dbReference type="InterPro" id="IPR000878">
    <property type="entry name" value="4pyrrol_Mease"/>
</dbReference>
<dbReference type="EMBL" id="JBHSOZ010000004">
    <property type="protein sequence ID" value="MFC5713149.1"/>
    <property type="molecule type" value="Genomic_DNA"/>
</dbReference>
<keyword evidence="5" id="KW-0949">S-adenosyl-L-methionine</keyword>
<dbReference type="PANTHER" id="PTHR43182">
    <property type="entry name" value="COBALT-PRECORRIN-6B C(15)-METHYLTRANSFERASE (DECARBOXYLATING)"/>
    <property type="match status" value="1"/>
</dbReference>
<keyword evidence="8" id="KW-1185">Reference proteome</keyword>
<name>A0ABW0YSU2_9BACI</name>
<dbReference type="InterPro" id="IPR014776">
    <property type="entry name" value="4pyrrole_Mease_sub2"/>
</dbReference>
<dbReference type="SUPFAM" id="SSF53335">
    <property type="entry name" value="S-adenosyl-L-methionine-dependent methyltransferases"/>
    <property type="match status" value="1"/>
</dbReference>
<dbReference type="CDD" id="cd11644">
    <property type="entry name" value="Precorrin-6Y-MT"/>
    <property type="match status" value="1"/>
</dbReference>
<proteinExistence type="predicted"/>
<keyword evidence="2" id="KW-0169">Cobalamin biosynthesis</keyword>
<dbReference type="InterPro" id="IPR029063">
    <property type="entry name" value="SAM-dependent_MTases_sf"/>
</dbReference>
<comment type="pathway">
    <text evidence="1">Cofactor biosynthesis; adenosylcobalamin biosynthesis.</text>
</comment>
<gene>
    <name evidence="7" type="primary">cbiE</name>
    <name evidence="7" type="ORF">ACFPU1_10165</name>
</gene>
<dbReference type="RefSeq" id="WP_385940683.1">
    <property type="nucleotide sequence ID" value="NZ_JBHSOZ010000004.1"/>
</dbReference>